<protein>
    <submittedName>
        <fullName evidence="2">Uncharacterized protein</fullName>
    </submittedName>
</protein>
<dbReference type="EMBL" id="JAULSX010000001">
    <property type="protein sequence ID" value="KAK3499357.1"/>
    <property type="molecule type" value="Genomic_DNA"/>
</dbReference>
<dbReference type="RefSeq" id="XP_062696990.1">
    <property type="nucleotide sequence ID" value="XM_062837980.1"/>
</dbReference>
<gene>
    <name evidence="2" type="ORF">B0T23DRAFT_391971</name>
</gene>
<comment type="caution">
    <text evidence="2">The sequence shown here is derived from an EMBL/GenBank/DDBJ whole genome shotgun (WGS) entry which is preliminary data.</text>
</comment>
<dbReference type="GeneID" id="87875602"/>
<feature type="compositionally biased region" description="Gly residues" evidence="1">
    <location>
        <begin position="234"/>
        <end position="253"/>
    </location>
</feature>
<keyword evidence="3" id="KW-1185">Reference proteome</keyword>
<feature type="region of interest" description="Disordered" evidence="1">
    <location>
        <begin position="340"/>
        <end position="360"/>
    </location>
</feature>
<sequence length="405" mass="43789">MRLPNGKTQALDASARSGRRQRGILFKRQDQVRVVVRNWCVAAVTLIGINQTNHFVGELGVPGHRQASRHEEGSRKDREPTRSPVPMTLILPIGFWFGDLTPCGTRCPLSAAIVVASGLCPDRKRYIQHHASPASRLAGDDCHCLPITLRPVRSGWWRELVCSNLFWADKDRESETAQWLRVKGRCRSGLIIGHQRYSKVKREDKAQGLPIRLQLVGNRPALTEAAGAQKKPRGGGGGGGGGSGGGGGDGDGGMLTCSSSSSNGIEGGVNETAVQMMDYLYDFWYGMILRRPGSSTLAVDSGGQRWTALGVSGAPERAGREAGFLRVKMGDPCRRVKSIASQGGGRPLGVHSRRRMSSNGGPALPDHCEVNPCQKLVFLYGPCTVYAKLEVRRRGVAIRSIVFAT</sequence>
<feature type="compositionally biased region" description="Basic and acidic residues" evidence="1">
    <location>
        <begin position="68"/>
        <end position="81"/>
    </location>
</feature>
<reference evidence="2 3" key="1">
    <citation type="journal article" date="2023" name="Mol. Phylogenet. Evol.">
        <title>Genome-scale phylogeny and comparative genomics of the fungal order Sordariales.</title>
        <authorList>
            <person name="Hensen N."/>
            <person name="Bonometti L."/>
            <person name="Westerberg I."/>
            <person name="Brannstrom I.O."/>
            <person name="Guillou S."/>
            <person name="Cros-Aarteil S."/>
            <person name="Calhoun S."/>
            <person name="Haridas S."/>
            <person name="Kuo A."/>
            <person name="Mondo S."/>
            <person name="Pangilinan J."/>
            <person name="Riley R."/>
            <person name="LaButti K."/>
            <person name="Andreopoulos B."/>
            <person name="Lipzen A."/>
            <person name="Chen C."/>
            <person name="Yan M."/>
            <person name="Daum C."/>
            <person name="Ng V."/>
            <person name="Clum A."/>
            <person name="Steindorff A."/>
            <person name="Ohm R.A."/>
            <person name="Martin F."/>
            <person name="Silar P."/>
            <person name="Natvig D.O."/>
            <person name="Lalanne C."/>
            <person name="Gautier V."/>
            <person name="Ament-Velasquez S.L."/>
            <person name="Kruys A."/>
            <person name="Hutchinson M.I."/>
            <person name="Powell A.J."/>
            <person name="Barry K."/>
            <person name="Miller A.N."/>
            <person name="Grigoriev I.V."/>
            <person name="Debuchy R."/>
            <person name="Gladieux P."/>
            <person name="Hiltunen Thoren M."/>
            <person name="Johannesson H."/>
        </authorList>
    </citation>
    <scope>NUCLEOTIDE SEQUENCE [LARGE SCALE GENOMIC DNA]</scope>
    <source>
        <strain evidence="2 3">FGSC 10403</strain>
    </source>
</reference>
<dbReference type="Proteomes" id="UP001285908">
    <property type="component" value="Unassembled WGS sequence"/>
</dbReference>
<dbReference type="AlphaFoldDB" id="A0AAJ0MVK7"/>
<evidence type="ECO:0000256" key="1">
    <source>
        <dbReference type="SAM" id="MobiDB-lite"/>
    </source>
</evidence>
<feature type="region of interest" description="Disordered" evidence="1">
    <location>
        <begin position="64"/>
        <end position="83"/>
    </location>
</feature>
<proteinExistence type="predicted"/>
<accession>A0AAJ0MVK7</accession>
<feature type="region of interest" description="Disordered" evidence="1">
    <location>
        <begin position="224"/>
        <end position="259"/>
    </location>
</feature>
<name>A0AAJ0MVK7_9PEZI</name>
<organism evidence="2 3">
    <name type="scientific">Neurospora hispaniola</name>
    <dbReference type="NCBI Taxonomy" id="588809"/>
    <lineage>
        <taxon>Eukaryota</taxon>
        <taxon>Fungi</taxon>
        <taxon>Dikarya</taxon>
        <taxon>Ascomycota</taxon>
        <taxon>Pezizomycotina</taxon>
        <taxon>Sordariomycetes</taxon>
        <taxon>Sordariomycetidae</taxon>
        <taxon>Sordariales</taxon>
        <taxon>Sordariaceae</taxon>
        <taxon>Neurospora</taxon>
    </lineage>
</organism>
<evidence type="ECO:0000313" key="2">
    <source>
        <dbReference type="EMBL" id="KAK3499357.1"/>
    </source>
</evidence>
<evidence type="ECO:0000313" key="3">
    <source>
        <dbReference type="Proteomes" id="UP001285908"/>
    </source>
</evidence>